<dbReference type="GO" id="GO:0003723">
    <property type="term" value="F:RNA binding"/>
    <property type="evidence" value="ECO:0007669"/>
    <property type="project" value="InterPro"/>
</dbReference>
<dbReference type="PANTHER" id="PTHR14453">
    <property type="entry name" value="PARP/ZINC FINGER CCCH TYPE DOMAIN CONTAINING PROTEIN"/>
    <property type="match status" value="1"/>
</dbReference>
<dbReference type="GO" id="GO:0070212">
    <property type="term" value="P:protein poly-ADP-ribosylation"/>
    <property type="evidence" value="ECO:0007669"/>
    <property type="project" value="TreeGrafter"/>
</dbReference>
<evidence type="ECO:0000256" key="1">
    <source>
        <dbReference type="ARBA" id="ARBA00004123"/>
    </source>
</evidence>
<evidence type="ECO:0000256" key="4">
    <source>
        <dbReference type="ARBA" id="ARBA00023027"/>
    </source>
</evidence>
<dbReference type="FunFam" id="3.90.228.10:FF:000008">
    <property type="entry name" value="Poly [ADP-ribose] polymerase"/>
    <property type="match status" value="1"/>
</dbReference>
<dbReference type="InterPro" id="IPR004170">
    <property type="entry name" value="WWE_dom"/>
</dbReference>
<keyword evidence="5" id="KW-0539">Nucleus</keyword>
<dbReference type="KEGG" id="cvn:111134650"/>
<comment type="subcellular location">
    <subcellularLocation>
        <location evidence="1">Nucleus</location>
    </subcellularLocation>
</comment>
<dbReference type="CDD" id="cd01439">
    <property type="entry name" value="TCCD_inducible_PARP_like"/>
    <property type="match status" value="1"/>
</dbReference>
<dbReference type="Gene3D" id="3.90.228.10">
    <property type="match status" value="1"/>
</dbReference>
<dbReference type="CDD" id="cd02907">
    <property type="entry name" value="Macro_Af1521_BAL-like"/>
    <property type="match status" value="1"/>
</dbReference>
<dbReference type="Pfam" id="PF23085">
    <property type="entry name" value="RRM_PARP14_3"/>
    <property type="match status" value="3"/>
</dbReference>
<dbReference type="GeneID" id="111134650"/>
<evidence type="ECO:0000256" key="5">
    <source>
        <dbReference type="ARBA" id="ARBA00023242"/>
    </source>
</evidence>
<dbReference type="InterPro" id="IPR012677">
    <property type="entry name" value="Nucleotide-bd_a/b_plait_sf"/>
</dbReference>
<accession>A0A8B8EIP6</accession>
<feature type="domain" description="WWE" evidence="8">
    <location>
        <begin position="1888"/>
        <end position="1969"/>
    </location>
</feature>
<dbReference type="EC" id="2.4.2.-" evidence="6"/>
<dbReference type="GO" id="GO:0005737">
    <property type="term" value="C:cytoplasm"/>
    <property type="evidence" value="ECO:0007669"/>
    <property type="project" value="TreeGrafter"/>
</dbReference>
<evidence type="ECO:0000259" key="9">
    <source>
        <dbReference type="PROSITE" id="PS51059"/>
    </source>
</evidence>
<dbReference type="PROSITE" id="PS50918">
    <property type="entry name" value="WWE"/>
    <property type="match status" value="1"/>
</dbReference>
<evidence type="ECO:0000313" key="12">
    <source>
        <dbReference type="RefSeq" id="XP_022339594.1"/>
    </source>
</evidence>
<keyword evidence="4 6" id="KW-0520">NAD</keyword>
<dbReference type="Pfam" id="PF23084">
    <property type="entry name" value="KH_PARP14_1"/>
    <property type="match status" value="1"/>
</dbReference>
<dbReference type="InterPro" id="IPR057044">
    <property type="entry name" value="PARP14_KH_1"/>
</dbReference>
<feature type="domain" description="Macro" evidence="10">
    <location>
        <begin position="1132"/>
        <end position="1317"/>
    </location>
</feature>
<dbReference type="SMART" id="SM00506">
    <property type="entry name" value="A1pp"/>
    <property type="match status" value="3"/>
</dbReference>
<reference evidence="12" key="1">
    <citation type="submission" date="2025-08" db="UniProtKB">
        <authorList>
            <consortium name="RefSeq"/>
        </authorList>
    </citation>
    <scope>IDENTIFICATION</scope>
    <source>
        <tissue evidence="12">Whole sample</tissue>
    </source>
</reference>
<feature type="compositionally biased region" description="Low complexity" evidence="7">
    <location>
        <begin position="1556"/>
        <end position="1572"/>
    </location>
</feature>
<dbReference type="GO" id="GO:0010629">
    <property type="term" value="P:negative regulation of gene expression"/>
    <property type="evidence" value="ECO:0007669"/>
    <property type="project" value="TreeGrafter"/>
</dbReference>
<dbReference type="InterPro" id="IPR002589">
    <property type="entry name" value="Macro_dom"/>
</dbReference>
<dbReference type="PROSITE" id="PS51154">
    <property type="entry name" value="MACRO"/>
    <property type="match status" value="3"/>
</dbReference>
<dbReference type="GO" id="GO:1990404">
    <property type="term" value="F:NAD+-protein mono-ADP-ribosyltransferase activity"/>
    <property type="evidence" value="ECO:0007669"/>
    <property type="project" value="TreeGrafter"/>
</dbReference>
<dbReference type="Gene3D" id="3.30.720.50">
    <property type="match status" value="1"/>
</dbReference>
<proteinExistence type="predicted"/>
<dbReference type="Pfam" id="PF00644">
    <property type="entry name" value="PARP"/>
    <property type="match status" value="1"/>
</dbReference>
<dbReference type="InterPro" id="IPR052056">
    <property type="entry name" value="Mono-ARTD/PARP"/>
</dbReference>
<dbReference type="PANTHER" id="PTHR14453:SF102">
    <property type="entry name" value="PROTEIN MONO-ADP-RIBOSYLTRANSFERASE PARP14-LIKE"/>
    <property type="match status" value="1"/>
</dbReference>
<dbReference type="Proteomes" id="UP000694844">
    <property type="component" value="Chromosome 5"/>
</dbReference>
<evidence type="ECO:0000256" key="2">
    <source>
        <dbReference type="ARBA" id="ARBA00022676"/>
    </source>
</evidence>
<dbReference type="InterPro" id="IPR037197">
    <property type="entry name" value="WWE_dom_sf"/>
</dbReference>
<evidence type="ECO:0000313" key="11">
    <source>
        <dbReference type="Proteomes" id="UP000694844"/>
    </source>
</evidence>
<dbReference type="Gene3D" id="3.30.70.330">
    <property type="match status" value="3"/>
</dbReference>
<feature type="compositionally biased region" description="Gly residues" evidence="7">
    <location>
        <begin position="1530"/>
        <end position="1543"/>
    </location>
</feature>
<dbReference type="GO" id="GO:0005634">
    <property type="term" value="C:nucleus"/>
    <property type="evidence" value="ECO:0007669"/>
    <property type="project" value="UniProtKB-SubCell"/>
</dbReference>
<evidence type="ECO:0000256" key="7">
    <source>
        <dbReference type="SAM" id="MobiDB-lite"/>
    </source>
</evidence>
<dbReference type="InterPro" id="IPR034464">
    <property type="entry name" value="PAR10_RRM1_2"/>
</dbReference>
<feature type="domain" description="Macro" evidence="10">
    <location>
        <begin position="1345"/>
        <end position="1528"/>
    </location>
</feature>
<dbReference type="SUPFAM" id="SSF56399">
    <property type="entry name" value="ADP-ribosylation"/>
    <property type="match status" value="1"/>
</dbReference>
<dbReference type="SUPFAM" id="SSF52949">
    <property type="entry name" value="Macro domain-like"/>
    <property type="match status" value="3"/>
</dbReference>
<keyword evidence="11" id="KW-1185">Reference proteome</keyword>
<evidence type="ECO:0000256" key="3">
    <source>
        <dbReference type="ARBA" id="ARBA00022679"/>
    </source>
</evidence>
<dbReference type="InterPro" id="IPR012317">
    <property type="entry name" value="Poly(ADP-ribose)pol_cat_dom"/>
</dbReference>
<dbReference type="CDD" id="cd00590">
    <property type="entry name" value="RRM_SF"/>
    <property type="match status" value="1"/>
</dbReference>
<dbReference type="Pfam" id="PF01661">
    <property type="entry name" value="Macro"/>
    <property type="match status" value="3"/>
</dbReference>
<name>A0A8B8EIP6_CRAVI</name>
<evidence type="ECO:0000259" key="10">
    <source>
        <dbReference type="PROSITE" id="PS51154"/>
    </source>
</evidence>
<sequence length="2180" mass="243485">MAGRDWKESLSPRCLYVYGGDVQTLSAEDLASYGGVDVATVPDPADEKGGNRFLVLFRTEADVQRCLETHGITYKGTTLKVENTNNTCDIPQKWEDFAIKPLQYPSTEPGGGENEGNTYVNMSRFQEQRDVYNIPLPPMQGQAMQAPPGQPVLFPPQFFMGGLPPNMYPPQGTTGQDAPTEAGNFPDPQQVWMQQMQFLQHMQYLQQFGAMPGMAGAPAAPPVAPPPYCSFEEETPTKQNLAEDNQPNMNKKGKHRKNREPAIPSAPDPEFGEPNQESSEPVDSSAQQENTEAKQRENAATAMIKVTNIPPNTSQDALEFFFENRRRSGGGPIEELEYDPDTKSAVITFEDPEAVKRVMGKLPLLFNEVQIGVEKFQPVVEVGMEESQEDSEMILEVRGVSPSTSEDTVMMYFENTRRSGGGDVKTMIKVEDGVFHIIFEEEQVVDTVIRKKHKIDGKAIEVCRYVRPPPPKPVPTYSNRVFIKNISEKTTKDGLENFLEAKTNILPVGIEYGELEGTALVTFEEDVDFEKLQLACQKRSLDKSYLEVARVPVTNCVIVKNISENTSQDTLEFYFDNERRSGVTGVLDVKKFDDFCLVYFEEPEAVDTVCNRSHKVDGQVLDVKVYHECLGQVESDDDGPFKSPASLEISDIDAKKLQFLIKSPPNQQAVDKQLEAVYGKPVWPKKSKSSALTIDCTLTPETKDCRKIARTWEAKIKENLNRFMDLLLVEKHTALQEAFPLVINELKSLTISNPDAVAVVLEKSNHEIYVTGHKQGVTEVSKQVADIIKRVDEELDRKKQQMQEEKQLKRYQVLILQFCKFEQELQKTFKDVSLKCDVSKNCVKFEGLSGEVTPAIVQMYEFISKIVKTEVRQFSKLLQTFLQNQPVYKYVNNRLRERNVIGVWEFSKGEETLTVFSMSDQEAVKAAHLIKESVKESPVVVKNEARPLLTSEEWQSKAKEIEQQGEGLIKIISEADKSRIIILCTDKWEGLSREFIEDFLTANTIYEEILNLETGMMRYLQMNCVDAITNVGTEIQNEKGSVTINNTGIIIRATQTGMNKAKFAIDKILQVVKKQTHTITKPGIGKHLDSSAGQEKLRTVEKNEKVVIDVSSEDSSDDNSGTSLSSTGVMRQELAVCVTPMGKKISAMVVDILELEVDVIVNPANKDLKHIGGIAKFIVDKGGRAIQNECSDYVRRNGRLMEGQVFLSGAGNLKCKGVIHAVGPVWQNGTNQEEEYLREAVFKSLEVTSGRRFTSIAFPALCTGVFGYPTDEATRVIVVAVRDYFKENSGSAVEAVYLCDVKAENVHGFVNGMKRELKNVTVKSSDQTSEWKSSRAPVPAARKIQKPAAPISAGNITISVVKAQIAKERVDVIVNTTSKDLKLGNGAVSASLLKAGGNILQQECDQNYPNGIQHGEIAVTSGGNLSCQFICHGSLPGWDQKGVALRLLRTFVEKCLNHVHKNRLSSVAFPALGTGNLGYPRETVAKEMFSIVHNFGSNNPSTSVNDVRFVLYDRDVDTVRAFEKEERKQGGAGGGGGRQGRNFGGRDQSSATPRDSGASSQGSNYGSGSSSDLSESEEFIIDIGNLEFRVYQGDITKANVDVIVNSTNPDFDLSKGLVSKIILQREGENLKSQVKLNKGDLRSKGMVITTAASLGCRFILHLDTESRNESWEEKITKSILLVDEKQLCCSMAFPTLGQAYGLSIEKLAEHFFKAIISVQHKVSTLRQVHVIIFDIQNISKFLDAFNMCCQSYTPTSKGFFKRMSNFFGYGKEQSDILGKARKSRRPIEDLRSIKLIIYGESIQQIKKAIQCIEDCLEGDFRRKTFSESIIKTLTPSQEEEIKNLKKNGVDVSVESRVGRIQLHGLLEDVMNATEKIHKVIRAAEKNRQEKQAAELMASMVEWCFLDTTAGNDLTKYPPDINMQLEKALRNQETRTSFKDAQGKKYIVDLTTYEEYPEDDTTDTVKVIRKSKLDGSAFEQPPTWTNMDPKDNISVVTLLQNSQEYTAVQDDFLKSTGSSFKVVKIERIQNRMLLQQYDAKFKLLEKQNPPKCTNERMLWHGTANEAVPSINTYGFNRSYCGKNAVVHGNGVYFAINADYSARDTYSPRDFNNQKRVYRCRVLTGEFCQGQRGMLVPPNKPQSTGGANHILYDSVVDSVGNPGIFVIFNDTQAYPEYLITFQ</sequence>
<dbReference type="GO" id="GO:0003714">
    <property type="term" value="F:transcription corepressor activity"/>
    <property type="evidence" value="ECO:0007669"/>
    <property type="project" value="TreeGrafter"/>
</dbReference>
<feature type="domain" description="PARP catalytic" evidence="9">
    <location>
        <begin position="1979"/>
        <end position="2180"/>
    </location>
</feature>
<evidence type="ECO:0000259" key="8">
    <source>
        <dbReference type="PROSITE" id="PS50918"/>
    </source>
</evidence>
<feature type="compositionally biased region" description="Polar residues" evidence="7">
    <location>
        <begin position="275"/>
        <end position="290"/>
    </location>
</feature>
<evidence type="ECO:0000256" key="6">
    <source>
        <dbReference type="RuleBase" id="RU362114"/>
    </source>
</evidence>
<dbReference type="InterPro" id="IPR035979">
    <property type="entry name" value="RBD_domain_sf"/>
</dbReference>
<dbReference type="InterPro" id="IPR000504">
    <property type="entry name" value="RRM_dom"/>
</dbReference>
<feature type="domain" description="Macro" evidence="10">
    <location>
        <begin position="1575"/>
        <end position="1749"/>
    </location>
</feature>
<dbReference type="SUPFAM" id="SSF117839">
    <property type="entry name" value="WWE domain"/>
    <property type="match status" value="1"/>
</dbReference>
<protein>
    <recommendedName>
        <fullName evidence="6">Poly [ADP-ribose] polymerase</fullName>
        <shortName evidence="6">PARP</shortName>
        <ecNumber evidence="6">2.4.2.-</ecNumber>
    </recommendedName>
</protein>
<dbReference type="GO" id="GO:0003950">
    <property type="term" value="F:NAD+ poly-ADP-ribosyltransferase activity"/>
    <property type="evidence" value="ECO:0007669"/>
    <property type="project" value="UniProtKB-UniRule"/>
</dbReference>
<dbReference type="Gene3D" id="3.40.220.10">
    <property type="entry name" value="Leucine Aminopeptidase, subunit E, domain 1"/>
    <property type="match status" value="3"/>
</dbReference>
<keyword evidence="2 6" id="KW-0328">Glycosyltransferase</keyword>
<dbReference type="InterPro" id="IPR043472">
    <property type="entry name" value="Macro_dom-like"/>
</dbReference>
<dbReference type="CDD" id="cd12547">
    <property type="entry name" value="RRM1_2_PAR10"/>
    <property type="match status" value="3"/>
</dbReference>
<keyword evidence="3 6" id="KW-0808">Transferase</keyword>
<dbReference type="RefSeq" id="XP_022339594.1">
    <property type="nucleotide sequence ID" value="XM_022483886.1"/>
</dbReference>
<feature type="region of interest" description="Disordered" evidence="7">
    <location>
        <begin position="1524"/>
        <end position="1572"/>
    </location>
</feature>
<dbReference type="SMART" id="SM00360">
    <property type="entry name" value="RRM"/>
    <property type="match status" value="4"/>
</dbReference>
<gene>
    <name evidence="12" type="primary">LOC111134650</name>
</gene>
<feature type="region of interest" description="Disordered" evidence="7">
    <location>
        <begin position="225"/>
        <end position="297"/>
    </location>
</feature>
<dbReference type="OrthoDB" id="6159649at2759"/>
<dbReference type="SUPFAM" id="SSF54928">
    <property type="entry name" value="RNA-binding domain, RBD"/>
    <property type="match status" value="2"/>
</dbReference>
<dbReference type="PROSITE" id="PS51059">
    <property type="entry name" value="PARP_CATALYTIC"/>
    <property type="match status" value="1"/>
</dbReference>
<organism evidence="11 12">
    <name type="scientific">Crassostrea virginica</name>
    <name type="common">Eastern oyster</name>
    <dbReference type="NCBI Taxonomy" id="6565"/>
    <lineage>
        <taxon>Eukaryota</taxon>
        <taxon>Metazoa</taxon>
        <taxon>Spiralia</taxon>
        <taxon>Lophotrochozoa</taxon>
        <taxon>Mollusca</taxon>
        <taxon>Bivalvia</taxon>
        <taxon>Autobranchia</taxon>
        <taxon>Pteriomorphia</taxon>
        <taxon>Ostreida</taxon>
        <taxon>Ostreoidea</taxon>
        <taxon>Ostreidae</taxon>
        <taxon>Crassostrea</taxon>
    </lineage>
</organism>
<feature type="compositionally biased region" description="Polar residues" evidence="7">
    <location>
        <begin position="237"/>
        <end position="249"/>
    </location>
</feature>